<accession>A1BEU3</accession>
<dbReference type="HOGENOM" id="CLU_055261_4_1_10"/>
<dbReference type="STRING" id="290317.Cpha266_0870"/>
<evidence type="ECO:0000256" key="1">
    <source>
        <dbReference type="SAM" id="MobiDB-lite"/>
    </source>
</evidence>
<dbReference type="AlphaFoldDB" id="A1BEU3"/>
<gene>
    <name evidence="3" type="ordered locus">Cpha266_0870</name>
</gene>
<dbReference type="PANTHER" id="PTHR30007">
    <property type="entry name" value="PHP DOMAIN PROTEIN"/>
    <property type="match status" value="1"/>
</dbReference>
<evidence type="ECO:0000259" key="2">
    <source>
        <dbReference type="Pfam" id="PF13340"/>
    </source>
</evidence>
<dbReference type="Pfam" id="PF13340">
    <property type="entry name" value="DUF4096"/>
    <property type="match status" value="1"/>
</dbReference>
<feature type="region of interest" description="Disordered" evidence="1">
    <location>
        <begin position="129"/>
        <end position="175"/>
    </location>
</feature>
<dbReference type="KEGG" id="cph:Cpha266_0870"/>
<dbReference type="EMBL" id="CP000492">
    <property type="protein sequence ID" value="ABL64920.1"/>
    <property type="molecule type" value="Genomic_DNA"/>
</dbReference>
<sequence length="175" mass="20167">MVEVMPKIKSWEVSDSFWNVVEPLIPPPVRDPNKKYRRKAGGGRKPIPSRTIFEGIMFVLRTGCQWQALPKERFGSPSAIYTHFARWQRKGFFLALWQKGLAEYADMEGIAWKWQSMDGAMTKVPPAEETVERNQTDRGKNWHKAQYTGRRAWGPALDSRNRSKPARCHSTESSS</sequence>
<dbReference type="InterPro" id="IPR025161">
    <property type="entry name" value="IS402-like_dom"/>
</dbReference>
<organism evidence="3 4">
    <name type="scientific">Chlorobium phaeobacteroides (strain DSM 266 / SMG 266 / 2430)</name>
    <dbReference type="NCBI Taxonomy" id="290317"/>
    <lineage>
        <taxon>Bacteria</taxon>
        <taxon>Pseudomonadati</taxon>
        <taxon>Chlorobiota</taxon>
        <taxon>Chlorobiia</taxon>
        <taxon>Chlorobiales</taxon>
        <taxon>Chlorobiaceae</taxon>
        <taxon>Chlorobium/Pelodictyon group</taxon>
        <taxon>Chlorobium</taxon>
    </lineage>
</organism>
<proteinExistence type="predicted"/>
<dbReference type="OrthoDB" id="1270539at2"/>
<dbReference type="PANTHER" id="PTHR30007:SF0">
    <property type="entry name" value="TRANSPOSASE"/>
    <property type="match status" value="1"/>
</dbReference>
<dbReference type="Proteomes" id="UP000008701">
    <property type="component" value="Chromosome"/>
</dbReference>
<keyword evidence="4" id="KW-1185">Reference proteome</keyword>
<reference evidence="3 4" key="1">
    <citation type="submission" date="2006-12" db="EMBL/GenBank/DDBJ databases">
        <title>Complete sequence of Chlorobium phaeobacteroides DSM 266.</title>
        <authorList>
            <consortium name="US DOE Joint Genome Institute"/>
            <person name="Copeland A."/>
            <person name="Lucas S."/>
            <person name="Lapidus A."/>
            <person name="Barry K."/>
            <person name="Detter J.C."/>
            <person name="Glavina del Rio T."/>
            <person name="Hammon N."/>
            <person name="Israni S."/>
            <person name="Pitluck S."/>
            <person name="Goltsman E."/>
            <person name="Schmutz J."/>
            <person name="Larimer F."/>
            <person name="Land M."/>
            <person name="Hauser L."/>
            <person name="Mikhailova N."/>
            <person name="Li T."/>
            <person name="Overmann J."/>
            <person name="Bryant D.A."/>
            <person name="Richardson P."/>
        </authorList>
    </citation>
    <scope>NUCLEOTIDE SEQUENCE [LARGE SCALE GENOMIC DNA]</scope>
    <source>
        <strain evidence="3 4">DSM 266</strain>
    </source>
</reference>
<feature type="compositionally biased region" description="Basic and acidic residues" evidence="1">
    <location>
        <begin position="130"/>
        <end position="140"/>
    </location>
</feature>
<protein>
    <submittedName>
        <fullName evidence="3">Transposase</fullName>
    </submittedName>
</protein>
<evidence type="ECO:0000313" key="3">
    <source>
        <dbReference type="EMBL" id="ABL64920.1"/>
    </source>
</evidence>
<evidence type="ECO:0000313" key="4">
    <source>
        <dbReference type="Proteomes" id="UP000008701"/>
    </source>
</evidence>
<name>A1BEU3_CHLPD</name>
<feature type="domain" description="Insertion element IS402-like" evidence="2">
    <location>
        <begin position="13"/>
        <end position="96"/>
    </location>
</feature>
<dbReference type="eggNOG" id="COG3293">
    <property type="taxonomic scope" value="Bacteria"/>
</dbReference>